<dbReference type="AlphaFoldDB" id="A0A565AP12"/>
<name>A0A565AP12_9BRAS</name>
<dbReference type="Proteomes" id="UP000489600">
    <property type="component" value="Unassembled WGS sequence"/>
</dbReference>
<comment type="caution">
    <text evidence="1">The sequence shown here is derived from an EMBL/GenBank/DDBJ whole genome shotgun (WGS) entry which is preliminary data.</text>
</comment>
<dbReference type="EMBL" id="CABITT030000001">
    <property type="protein sequence ID" value="VVA90769.1"/>
    <property type="molecule type" value="Genomic_DNA"/>
</dbReference>
<keyword evidence="2" id="KW-1185">Reference proteome</keyword>
<gene>
    <name evidence="1" type="ORF">ANE_LOCUS1214</name>
</gene>
<accession>A0A565AP12</accession>
<proteinExistence type="predicted"/>
<sequence length="96" mass="10516">MAGVTVAEGIGAATVGFVGAATGGNCIRDGFQEGRREEFSGGRVWVRCGRLSFLAMTVTRRRRPGTHAGVWDLGKMRFCRQEREMRFCSVSLSTNQ</sequence>
<reference evidence="1" key="1">
    <citation type="submission" date="2019-07" db="EMBL/GenBank/DDBJ databases">
        <authorList>
            <person name="Dittberner H."/>
        </authorList>
    </citation>
    <scope>NUCLEOTIDE SEQUENCE [LARGE SCALE GENOMIC DNA]</scope>
</reference>
<organism evidence="1 2">
    <name type="scientific">Arabis nemorensis</name>
    <dbReference type="NCBI Taxonomy" id="586526"/>
    <lineage>
        <taxon>Eukaryota</taxon>
        <taxon>Viridiplantae</taxon>
        <taxon>Streptophyta</taxon>
        <taxon>Embryophyta</taxon>
        <taxon>Tracheophyta</taxon>
        <taxon>Spermatophyta</taxon>
        <taxon>Magnoliopsida</taxon>
        <taxon>eudicotyledons</taxon>
        <taxon>Gunneridae</taxon>
        <taxon>Pentapetalae</taxon>
        <taxon>rosids</taxon>
        <taxon>malvids</taxon>
        <taxon>Brassicales</taxon>
        <taxon>Brassicaceae</taxon>
        <taxon>Arabideae</taxon>
        <taxon>Arabis</taxon>
    </lineage>
</organism>
<protein>
    <submittedName>
        <fullName evidence="1">Uncharacterized protein</fullName>
    </submittedName>
</protein>
<evidence type="ECO:0000313" key="2">
    <source>
        <dbReference type="Proteomes" id="UP000489600"/>
    </source>
</evidence>
<evidence type="ECO:0000313" key="1">
    <source>
        <dbReference type="EMBL" id="VVA90769.1"/>
    </source>
</evidence>